<evidence type="ECO:0000259" key="16">
    <source>
        <dbReference type="SMART" id="SM00478"/>
    </source>
</evidence>
<dbReference type="FunCoup" id="Q22BE5">
    <property type="interactions" value="14"/>
</dbReference>
<organism evidence="17 18">
    <name type="scientific">Tetrahymena thermophila (strain SB210)</name>
    <dbReference type="NCBI Taxonomy" id="312017"/>
    <lineage>
        <taxon>Eukaryota</taxon>
        <taxon>Sar</taxon>
        <taxon>Alveolata</taxon>
        <taxon>Ciliophora</taxon>
        <taxon>Intramacronucleata</taxon>
        <taxon>Oligohymenophorea</taxon>
        <taxon>Hymenostomatida</taxon>
        <taxon>Tetrahymenina</taxon>
        <taxon>Tetrahymenidae</taxon>
        <taxon>Tetrahymena</taxon>
    </lineage>
</organism>
<evidence type="ECO:0000256" key="12">
    <source>
        <dbReference type="ARBA" id="ARBA00023239"/>
    </source>
</evidence>
<dbReference type="EC" id="4.2.99.18" evidence="14"/>
<dbReference type="RefSeq" id="XP_001030273.1">
    <property type="nucleotide sequence ID" value="XM_001030273.1"/>
</dbReference>
<feature type="compositionally biased region" description="Low complexity" evidence="15">
    <location>
        <begin position="101"/>
        <end position="113"/>
    </location>
</feature>
<comment type="function">
    <text evidence="14">Bifunctional DNA N-glycosylase with associated apurinic/apyrimidinic (AP) lyase function that catalyzes the first step in base excision repair (BER), the primary repair pathway for the repair of oxidative DNA damage. The DNA N-glycosylase activity releases the damaged DNA base from DNA by cleaving the N-glycosidic bond, leaving an AP site. The AP lyase activity cleaves the phosphodiester bond 3' to the AP site by a beta-elimination. Primarily recognizes and repairs oxidative base damage of pyrimidines.</text>
</comment>
<keyword evidence="14" id="KW-0496">Mitochondrion</keyword>
<dbReference type="InterPro" id="IPR011257">
    <property type="entry name" value="DNA_glycosylase"/>
</dbReference>
<dbReference type="GO" id="GO:0003677">
    <property type="term" value="F:DNA binding"/>
    <property type="evidence" value="ECO:0007669"/>
    <property type="project" value="UniProtKB-UniRule"/>
</dbReference>
<dbReference type="GO" id="GO:0140078">
    <property type="term" value="F:class I DNA-(apurinic or apyrimidinic site) endonuclease activity"/>
    <property type="evidence" value="ECO:0007669"/>
    <property type="project" value="UniProtKB-EC"/>
</dbReference>
<evidence type="ECO:0000256" key="8">
    <source>
        <dbReference type="ARBA" id="ARBA00023004"/>
    </source>
</evidence>
<dbReference type="GeneID" id="7841175"/>
<dbReference type="Pfam" id="PF00730">
    <property type="entry name" value="HhH-GPD"/>
    <property type="match status" value="1"/>
</dbReference>
<dbReference type="Proteomes" id="UP000009168">
    <property type="component" value="Unassembled WGS sequence"/>
</dbReference>
<feature type="compositionally biased region" description="Low complexity" evidence="15">
    <location>
        <begin position="121"/>
        <end position="132"/>
    </location>
</feature>
<evidence type="ECO:0000256" key="5">
    <source>
        <dbReference type="ARBA" id="ARBA00022763"/>
    </source>
</evidence>
<dbReference type="FunFam" id="1.10.340.30:FF:000001">
    <property type="entry name" value="Endonuclease III"/>
    <property type="match status" value="1"/>
</dbReference>
<keyword evidence="4" id="KW-0479">Metal-binding</keyword>
<keyword evidence="5 14" id="KW-0227">DNA damage</keyword>
<evidence type="ECO:0000256" key="13">
    <source>
        <dbReference type="ARBA" id="ARBA00023295"/>
    </source>
</evidence>
<proteinExistence type="inferred from homology"/>
<dbReference type="OMA" id="CTLTDYC"/>
<name>Q22BE5_TETTS</name>
<comment type="subcellular location">
    <subcellularLocation>
        <location evidence="14">Nucleus</location>
    </subcellularLocation>
    <subcellularLocation>
        <location evidence="14">Mitochondrion</location>
    </subcellularLocation>
</comment>
<accession>Q22BE5</accession>
<comment type="cofactor">
    <cofactor evidence="1">
        <name>[4Fe-4S] cluster</name>
        <dbReference type="ChEBI" id="CHEBI:49883"/>
    </cofactor>
</comment>
<dbReference type="CDD" id="cd00056">
    <property type="entry name" value="ENDO3c"/>
    <property type="match status" value="1"/>
</dbReference>
<dbReference type="OrthoDB" id="290793at2759"/>
<keyword evidence="12 14" id="KW-0456">Lyase</keyword>
<evidence type="ECO:0000256" key="6">
    <source>
        <dbReference type="ARBA" id="ARBA00022801"/>
    </source>
</evidence>
<evidence type="ECO:0000256" key="15">
    <source>
        <dbReference type="SAM" id="MobiDB-lite"/>
    </source>
</evidence>
<dbReference type="InterPro" id="IPR030841">
    <property type="entry name" value="NTH1"/>
</dbReference>
<keyword evidence="6 14" id="KW-0378">Hydrolase</keyword>
<evidence type="ECO:0000256" key="10">
    <source>
        <dbReference type="ARBA" id="ARBA00023125"/>
    </source>
</evidence>
<evidence type="ECO:0000256" key="1">
    <source>
        <dbReference type="ARBA" id="ARBA00001966"/>
    </source>
</evidence>
<dbReference type="HOGENOM" id="CLU_012862_4_0_1"/>
<dbReference type="GO" id="GO:0006285">
    <property type="term" value="P:base-excision repair, AP site formation"/>
    <property type="evidence" value="ECO:0007669"/>
    <property type="project" value="UniProtKB-UniRule"/>
</dbReference>
<dbReference type="PANTHER" id="PTHR43286">
    <property type="entry name" value="ENDONUCLEASE III-LIKE PROTEIN 1"/>
    <property type="match status" value="1"/>
</dbReference>
<dbReference type="GO" id="GO:0046872">
    <property type="term" value="F:metal ion binding"/>
    <property type="evidence" value="ECO:0007669"/>
    <property type="project" value="UniProtKB-KW"/>
</dbReference>
<keyword evidence="14" id="KW-0539">Nucleus</keyword>
<sequence length="371" mass="43141">MPPKQQKTKKNKKAVDLPENDKDKEEILENIKITEQNDELKSEIDSLDQFKFQKEEVNNPIKKTRKQKLQIEYEQSVNKVERASRKKLLDKNIDEDDKNQKQQTNNQLDNQNGNEEKSEQVKNQSEENNNQNEQKKKGKYNCRENYEEIYSLIKGYRDTHTAPVDTLGCDLQGDESLPTNDRNFQKLMAIILSVQTKDETTDLVMKKVVKEKITIDKAVEIPSSELKEIIKQVNFNGKKVEYIKNAAEVIKNTYNYVIPDQYEDLIKIKGIGPKVANLFLQCAYNKTVGIAVDTHVHRISNRLEWVSTKTPEQTRIELEKLLDKKYWEDVNNLLVGYGQSVCKPQNPQCQICPVKDKCPEGRRRLKGKKKI</sequence>
<protein>
    <recommendedName>
        <fullName evidence="14">Endonuclease III homolog</fullName>
        <ecNumber evidence="14">3.2.2.-</ecNumber>
        <ecNumber evidence="14">4.2.99.18</ecNumber>
    </recommendedName>
    <alternativeName>
        <fullName evidence="14">Bifunctional DNA N-glycosylase/DNA-(apurinic or apyrimidinic site) lyase</fullName>
        <shortName evidence="14">DNA glycosylase/AP lyase</shortName>
    </alternativeName>
</protein>
<dbReference type="Gene3D" id="1.10.340.30">
    <property type="entry name" value="Hypothetical protein, domain 2"/>
    <property type="match status" value="1"/>
</dbReference>
<evidence type="ECO:0000256" key="14">
    <source>
        <dbReference type="HAMAP-Rule" id="MF_03183"/>
    </source>
</evidence>
<dbReference type="AlphaFoldDB" id="Q22BE5"/>
<evidence type="ECO:0000256" key="4">
    <source>
        <dbReference type="ARBA" id="ARBA00022723"/>
    </source>
</evidence>
<dbReference type="FunFam" id="1.10.1670.10:FF:000001">
    <property type="entry name" value="Endonuclease III"/>
    <property type="match status" value="1"/>
</dbReference>
<keyword evidence="11 14" id="KW-0234">DNA repair</keyword>
<evidence type="ECO:0000256" key="3">
    <source>
        <dbReference type="ARBA" id="ARBA00022485"/>
    </source>
</evidence>
<dbReference type="GO" id="GO:0005739">
    <property type="term" value="C:mitochondrion"/>
    <property type="evidence" value="ECO:0007669"/>
    <property type="project" value="UniProtKB-SubCell"/>
</dbReference>
<dbReference type="SMART" id="SM00478">
    <property type="entry name" value="ENDO3c"/>
    <property type="match status" value="1"/>
</dbReference>
<comment type="catalytic activity">
    <reaction evidence="14">
        <text>2'-deoxyribonucleotide-(2'-deoxyribose 5'-phosphate)-2'-deoxyribonucleotide-DNA = a 3'-end 2'-deoxyribonucleotide-(2,3-dehydro-2,3-deoxyribose 5'-phosphate)-DNA + a 5'-end 5'-phospho-2'-deoxyribonucleoside-DNA + H(+)</text>
        <dbReference type="Rhea" id="RHEA:66592"/>
        <dbReference type="Rhea" id="RHEA-COMP:13180"/>
        <dbReference type="Rhea" id="RHEA-COMP:16897"/>
        <dbReference type="Rhea" id="RHEA-COMP:17067"/>
        <dbReference type="ChEBI" id="CHEBI:15378"/>
        <dbReference type="ChEBI" id="CHEBI:136412"/>
        <dbReference type="ChEBI" id="CHEBI:157695"/>
        <dbReference type="ChEBI" id="CHEBI:167181"/>
        <dbReference type="EC" id="4.2.99.18"/>
    </reaction>
</comment>
<dbReference type="Pfam" id="PF00633">
    <property type="entry name" value="HHH"/>
    <property type="match status" value="1"/>
</dbReference>
<reference evidence="18" key="1">
    <citation type="journal article" date="2006" name="PLoS Biol.">
        <title>Macronuclear genome sequence of the ciliate Tetrahymena thermophila, a model eukaryote.</title>
        <authorList>
            <person name="Eisen J.A."/>
            <person name="Coyne R.S."/>
            <person name="Wu M."/>
            <person name="Wu D."/>
            <person name="Thiagarajan M."/>
            <person name="Wortman J.R."/>
            <person name="Badger J.H."/>
            <person name="Ren Q."/>
            <person name="Amedeo P."/>
            <person name="Jones K.M."/>
            <person name="Tallon L.J."/>
            <person name="Delcher A.L."/>
            <person name="Salzberg S.L."/>
            <person name="Silva J.C."/>
            <person name="Haas B.J."/>
            <person name="Majoros W.H."/>
            <person name="Farzad M."/>
            <person name="Carlton J.M."/>
            <person name="Smith R.K. Jr."/>
            <person name="Garg J."/>
            <person name="Pearlman R.E."/>
            <person name="Karrer K.M."/>
            <person name="Sun L."/>
            <person name="Manning G."/>
            <person name="Elde N.C."/>
            <person name="Turkewitz A.P."/>
            <person name="Asai D.J."/>
            <person name="Wilkes D.E."/>
            <person name="Wang Y."/>
            <person name="Cai H."/>
            <person name="Collins K."/>
            <person name="Stewart B.A."/>
            <person name="Lee S.R."/>
            <person name="Wilamowska K."/>
            <person name="Weinberg Z."/>
            <person name="Ruzzo W.L."/>
            <person name="Wloga D."/>
            <person name="Gaertig J."/>
            <person name="Frankel J."/>
            <person name="Tsao C.-C."/>
            <person name="Gorovsky M.A."/>
            <person name="Keeling P.J."/>
            <person name="Waller R.F."/>
            <person name="Patron N.J."/>
            <person name="Cherry J.M."/>
            <person name="Stover N.A."/>
            <person name="Krieger C.J."/>
            <person name="del Toro C."/>
            <person name="Ryder H.F."/>
            <person name="Williamson S.C."/>
            <person name="Barbeau R.A."/>
            <person name="Hamilton E.P."/>
            <person name="Orias E."/>
        </authorList>
    </citation>
    <scope>NUCLEOTIDE SEQUENCE [LARGE SCALE GENOMIC DNA]</scope>
    <source>
        <strain evidence="18">SB210</strain>
    </source>
</reference>
<feature type="region of interest" description="Disordered" evidence="15">
    <location>
        <begin position="1"/>
        <end position="23"/>
    </location>
</feature>
<dbReference type="InterPro" id="IPR023170">
    <property type="entry name" value="HhH_base_excis_C"/>
</dbReference>
<dbReference type="InterPro" id="IPR003265">
    <property type="entry name" value="HhH-GPD_domain"/>
</dbReference>
<comment type="similarity">
    <text evidence="2 14">Belongs to the Nth/MutY family.</text>
</comment>
<evidence type="ECO:0000256" key="9">
    <source>
        <dbReference type="ARBA" id="ARBA00023014"/>
    </source>
</evidence>
<evidence type="ECO:0000256" key="11">
    <source>
        <dbReference type="ARBA" id="ARBA00023204"/>
    </source>
</evidence>
<evidence type="ECO:0000313" key="18">
    <source>
        <dbReference type="Proteomes" id="UP000009168"/>
    </source>
</evidence>
<dbReference type="InParanoid" id="Q22BE5"/>
<dbReference type="PANTHER" id="PTHR43286:SF1">
    <property type="entry name" value="ENDONUCLEASE III-LIKE PROTEIN 1"/>
    <property type="match status" value="1"/>
</dbReference>
<keyword evidence="7" id="KW-0809">Transit peptide</keyword>
<dbReference type="eggNOG" id="KOG1921">
    <property type="taxonomic scope" value="Eukaryota"/>
</dbReference>
<dbReference type="STRING" id="312017.Q22BE5"/>
<dbReference type="InterPro" id="IPR003651">
    <property type="entry name" value="Endonuclease3_FeS-loop_motif"/>
</dbReference>
<dbReference type="EMBL" id="GG662519">
    <property type="protein sequence ID" value="EAR82610.1"/>
    <property type="molecule type" value="Genomic_DNA"/>
</dbReference>
<keyword evidence="8" id="KW-0408">Iron</keyword>
<feature type="region of interest" description="Disordered" evidence="15">
    <location>
        <begin position="90"/>
        <end position="140"/>
    </location>
</feature>
<evidence type="ECO:0000256" key="2">
    <source>
        <dbReference type="ARBA" id="ARBA00008343"/>
    </source>
</evidence>
<dbReference type="GO" id="GO:0051539">
    <property type="term" value="F:4 iron, 4 sulfur cluster binding"/>
    <property type="evidence" value="ECO:0007669"/>
    <property type="project" value="UniProtKB-KW"/>
</dbReference>
<comment type="caution">
    <text evidence="14">Lacks conserved residue(s) required for the propagation of feature annotation.</text>
</comment>
<dbReference type="SUPFAM" id="SSF48150">
    <property type="entry name" value="DNA-glycosylase"/>
    <property type="match status" value="1"/>
</dbReference>
<dbReference type="HAMAP" id="MF_03183">
    <property type="entry name" value="Endonuclease_III_Nth"/>
    <property type="match status" value="1"/>
</dbReference>
<gene>
    <name evidence="14" type="primary">NTH1</name>
    <name evidence="17" type="ORF">TTHERM_01106120</name>
</gene>
<dbReference type="SMART" id="SM00525">
    <property type="entry name" value="FES"/>
    <property type="match status" value="1"/>
</dbReference>
<dbReference type="InterPro" id="IPR000445">
    <property type="entry name" value="HhH_motif"/>
</dbReference>
<keyword evidence="10" id="KW-0238">DNA-binding</keyword>
<dbReference type="GO" id="GO:0000703">
    <property type="term" value="F:oxidized pyrimidine nucleobase lesion DNA N-glycosylase activity"/>
    <property type="evidence" value="ECO:0007669"/>
    <property type="project" value="UniProtKB-UniRule"/>
</dbReference>
<feature type="domain" description="HhH-GPD" evidence="16">
    <location>
        <begin position="192"/>
        <end position="340"/>
    </location>
</feature>
<dbReference type="GO" id="GO:0006289">
    <property type="term" value="P:nucleotide-excision repair"/>
    <property type="evidence" value="ECO:0007669"/>
    <property type="project" value="TreeGrafter"/>
</dbReference>
<dbReference type="GO" id="GO:0005634">
    <property type="term" value="C:nucleus"/>
    <property type="evidence" value="ECO:0007669"/>
    <property type="project" value="UniProtKB-SubCell"/>
</dbReference>
<keyword evidence="13 14" id="KW-0326">Glycosidase</keyword>
<feature type="compositionally biased region" description="Basic and acidic residues" evidence="15">
    <location>
        <begin position="13"/>
        <end position="23"/>
    </location>
</feature>
<keyword evidence="3" id="KW-0004">4Fe-4S</keyword>
<evidence type="ECO:0000256" key="7">
    <source>
        <dbReference type="ARBA" id="ARBA00022946"/>
    </source>
</evidence>
<evidence type="ECO:0000313" key="17">
    <source>
        <dbReference type="EMBL" id="EAR82610.1"/>
    </source>
</evidence>
<dbReference type="Gene3D" id="1.10.1670.10">
    <property type="entry name" value="Helix-hairpin-Helix base-excision DNA repair enzymes (C-terminal)"/>
    <property type="match status" value="1"/>
</dbReference>
<keyword evidence="9" id="KW-0411">Iron-sulfur</keyword>
<keyword evidence="18" id="KW-1185">Reference proteome</keyword>
<feature type="compositionally biased region" description="Basic residues" evidence="15">
    <location>
        <begin position="1"/>
        <end position="12"/>
    </location>
</feature>
<dbReference type="EC" id="3.2.2.-" evidence="14"/>
<dbReference type="KEGG" id="tet:TTHERM_01106120"/>